<reference evidence="2" key="1">
    <citation type="submission" date="2021-10" db="EMBL/GenBank/DDBJ databases">
        <title>Tropical sea cucumber genome reveals ecological adaptation and Cuvierian tubules defense mechanism.</title>
        <authorList>
            <person name="Chen T."/>
        </authorList>
    </citation>
    <scope>NUCLEOTIDE SEQUENCE</scope>
    <source>
        <strain evidence="2">Nanhai2018</strain>
        <tissue evidence="2">Muscle</tissue>
    </source>
</reference>
<dbReference type="Proteomes" id="UP001152320">
    <property type="component" value="Chromosome 17"/>
</dbReference>
<name>A0A9Q1BHT9_HOLLE</name>
<accession>A0A9Q1BHT9</accession>
<organism evidence="2 3">
    <name type="scientific">Holothuria leucospilota</name>
    <name type="common">Black long sea cucumber</name>
    <name type="synonym">Mertensiothuria leucospilota</name>
    <dbReference type="NCBI Taxonomy" id="206669"/>
    <lineage>
        <taxon>Eukaryota</taxon>
        <taxon>Metazoa</taxon>
        <taxon>Echinodermata</taxon>
        <taxon>Eleutherozoa</taxon>
        <taxon>Echinozoa</taxon>
        <taxon>Holothuroidea</taxon>
        <taxon>Aspidochirotacea</taxon>
        <taxon>Aspidochirotida</taxon>
        <taxon>Holothuriidae</taxon>
        <taxon>Holothuria</taxon>
    </lineage>
</organism>
<gene>
    <name evidence="2" type="ORF">HOLleu_33538</name>
</gene>
<dbReference type="AlphaFoldDB" id="A0A9Q1BHT9"/>
<evidence type="ECO:0000256" key="1">
    <source>
        <dbReference type="SAM" id="SignalP"/>
    </source>
</evidence>
<proteinExistence type="predicted"/>
<evidence type="ECO:0000313" key="2">
    <source>
        <dbReference type="EMBL" id="KAJ8025864.1"/>
    </source>
</evidence>
<protein>
    <submittedName>
        <fullName evidence="2">Uncharacterized protein</fullName>
    </submittedName>
</protein>
<keyword evidence="1" id="KW-0732">Signal</keyword>
<feature type="signal peptide" evidence="1">
    <location>
        <begin position="1"/>
        <end position="22"/>
    </location>
</feature>
<sequence length="105" mass="12117">MAMNRVLCLIIIQWLTLSPLYAFLYNGLDSRLVDKRSTKCQSCGRFAGAKLLICLKSNRCDTYVGKRTSKSFFGNGNQENYILQLLQEDDNAGLIHRDEENPWYF</sequence>
<feature type="chain" id="PRO_5040207587" evidence="1">
    <location>
        <begin position="23"/>
        <end position="105"/>
    </location>
</feature>
<dbReference type="EMBL" id="JAIZAY010000017">
    <property type="protein sequence ID" value="KAJ8025864.1"/>
    <property type="molecule type" value="Genomic_DNA"/>
</dbReference>
<comment type="caution">
    <text evidence="2">The sequence shown here is derived from an EMBL/GenBank/DDBJ whole genome shotgun (WGS) entry which is preliminary data.</text>
</comment>
<keyword evidence="3" id="KW-1185">Reference proteome</keyword>
<evidence type="ECO:0000313" key="3">
    <source>
        <dbReference type="Proteomes" id="UP001152320"/>
    </source>
</evidence>